<dbReference type="EMBL" id="LVJZ01000003">
    <property type="protein sequence ID" value="ODB97386.1"/>
    <property type="molecule type" value="Genomic_DNA"/>
</dbReference>
<proteinExistence type="predicted"/>
<evidence type="ECO:0000313" key="1">
    <source>
        <dbReference type="EMBL" id="ODB97386.1"/>
    </source>
</evidence>
<sequence length="191" mass="21942">MNFKVPTLYKRLLAFVAVIGPIFWLVFTEDGQRRTDTVVLTLWGEDEIKLNLQALDNQVTEEEFMKVFPDIEWQCQDQVSPFGNRLCASKIGVFNGIPAHYVTVFFHDKWVNGVKIGYRKNYHTQLKTQLWQQMGSPIAEGSDQPQVKRGPDSVLHWSTNTGHVILKEELAENEEPSLMWLPFSMLPNSSS</sequence>
<organism evidence="1 2">
    <name type="scientific">Candidatus Thiodiazotropha endoloripes</name>
    <dbReference type="NCBI Taxonomy" id="1818881"/>
    <lineage>
        <taxon>Bacteria</taxon>
        <taxon>Pseudomonadati</taxon>
        <taxon>Pseudomonadota</taxon>
        <taxon>Gammaproteobacteria</taxon>
        <taxon>Chromatiales</taxon>
        <taxon>Sedimenticolaceae</taxon>
        <taxon>Candidatus Thiodiazotropha</taxon>
    </lineage>
</organism>
<dbReference type="OrthoDB" id="5765590at2"/>
<gene>
    <name evidence="1" type="ORF">A3196_11820</name>
</gene>
<keyword evidence="2" id="KW-1185">Reference proteome</keyword>
<name>A0A1E2URL2_9GAMM</name>
<comment type="caution">
    <text evidence="1">The sequence shown here is derived from an EMBL/GenBank/DDBJ whole genome shotgun (WGS) entry which is preliminary data.</text>
</comment>
<dbReference type="RefSeq" id="WP_069005156.1">
    <property type="nucleotide sequence ID" value="NZ_LVJX01000007.1"/>
</dbReference>
<protein>
    <submittedName>
        <fullName evidence="1">Uncharacterized protein</fullName>
    </submittedName>
</protein>
<reference evidence="1 2" key="1">
    <citation type="submission" date="2016-03" db="EMBL/GenBank/DDBJ databases">
        <title>Chemosynthetic sulphur-oxidizing symbionts of marine invertebrate animals are capable of nitrogen fixation.</title>
        <authorList>
            <person name="Petersen J.M."/>
            <person name="Kemper A."/>
            <person name="Gruber-Vodicka H."/>
            <person name="Cardini U."/>
            <person name="Geest Mvander."/>
            <person name="Kleiner M."/>
            <person name="Bulgheresi S."/>
            <person name="Fussmann M."/>
            <person name="Herbold C."/>
            <person name="Seah B.K.B."/>
            <person name="Antony C.Paul."/>
            <person name="Liu D."/>
            <person name="Belitz A."/>
            <person name="Weber M."/>
        </authorList>
    </citation>
    <scope>NUCLEOTIDE SEQUENCE [LARGE SCALE GENOMIC DNA]</scope>
    <source>
        <strain evidence="1">G_D</strain>
    </source>
</reference>
<dbReference type="Proteomes" id="UP000094849">
    <property type="component" value="Unassembled WGS sequence"/>
</dbReference>
<evidence type="ECO:0000313" key="2">
    <source>
        <dbReference type="Proteomes" id="UP000094849"/>
    </source>
</evidence>
<dbReference type="AlphaFoldDB" id="A0A1E2URL2"/>
<accession>A0A1E2URL2</accession>